<evidence type="ECO:0000313" key="3">
    <source>
        <dbReference type="Proteomes" id="UP000663845"/>
    </source>
</evidence>
<dbReference type="AlphaFoldDB" id="A0A815RA09"/>
<evidence type="ECO:0000313" key="1">
    <source>
        <dbReference type="EMBL" id="CAF1474198.1"/>
    </source>
</evidence>
<accession>A0A815RA09</accession>
<organism evidence="1 3">
    <name type="scientific">Adineta steineri</name>
    <dbReference type="NCBI Taxonomy" id="433720"/>
    <lineage>
        <taxon>Eukaryota</taxon>
        <taxon>Metazoa</taxon>
        <taxon>Spiralia</taxon>
        <taxon>Gnathifera</taxon>
        <taxon>Rotifera</taxon>
        <taxon>Eurotatoria</taxon>
        <taxon>Bdelloidea</taxon>
        <taxon>Adinetida</taxon>
        <taxon>Adinetidae</taxon>
        <taxon>Adineta</taxon>
    </lineage>
</organism>
<dbReference type="EMBL" id="CAJOAZ010001422">
    <property type="protein sequence ID" value="CAF3812631.1"/>
    <property type="molecule type" value="Genomic_DNA"/>
</dbReference>
<name>A0A815RA09_9BILA</name>
<reference evidence="1" key="1">
    <citation type="submission" date="2021-02" db="EMBL/GenBank/DDBJ databases">
        <authorList>
            <person name="Nowell W R."/>
        </authorList>
    </citation>
    <scope>NUCLEOTIDE SEQUENCE</scope>
</reference>
<evidence type="ECO:0000313" key="2">
    <source>
        <dbReference type="EMBL" id="CAF3812631.1"/>
    </source>
</evidence>
<dbReference type="Proteomes" id="UP000663844">
    <property type="component" value="Unassembled WGS sequence"/>
</dbReference>
<dbReference type="Proteomes" id="UP000663845">
    <property type="component" value="Unassembled WGS sequence"/>
</dbReference>
<proteinExistence type="predicted"/>
<comment type="caution">
    <text evidence="1">The sequence shown here is derived from an EMBL/GenBank/DDBJ whole genome shotgun (WGS) entry which is preliminary data.</text>
</comment>
<sequence>MMLYTRMLYKTLQISVRIIEVYKSLMNSSNTGEYQTPEHGANVLTCANHPTVFGTHKCYRCQKILCLQCYNPRGPGYGFCPECHAAESQSCCTIS</sequence>
<protein>
    <submittedName>
        <fullName evidence="1">Uncharacterized protein</fullName>
    </submittedName>
</protein>
<gene>
    <name evidence="1" type="ORF">JYZ213_LOCUS41988</name>
    <name evidence="2" type="ORF">OXD698_LOCUS18927</name>
</gene>
<dbReference type="EMBL" id="CAJNOG010001836">
    <property type="protein sequence ID" value="CAF1474198.1"/>
    <property type="molecule type" value="Genomic_DNA"/>
</dbReference>